<evidence type="ECO:0000313" key="5">
    <source>
        <dbReference type="Proteomes" id="UP001595886"/>
    </source>
</evidence>
<evidence type="ECO:0000259" key="3">
    <source>
        <dbReference type="PROSITE" id="PS50883"/>
    </source>
</evidence>
<dbReference type="InterPro" id="IPR001633">
    <property type="entry name" value="EAL_dom"/>
</dbReference>
<dbReference type="Proteomes" id="UP001595886">
    <property type="component" value="Unassembled WGS sequence"/>
</dbReference>
<dbReference type="InterPro" id="IPR035919">
    <property type="entry name" value="EAL_sf"/>
</dbReference>
<evidence type="ECO:0000256" key="1">
    <source>
        <dbReference type="ARBA" id="ARBA00004496"/>
    </source>
</evidence>
<organism evidence="4 5">
    <name type="scientific">Dokdonella ginsengisoli</name>
    <dbReference type="NCBI Taxonomy" id="363846"/>
    <lineage>
        <taxon>Bacteria</taxon>
        <taxon>Pseudomonadati</taxon>
        <taxon>Pseudomonadota</taxon>
        <taxon>Gammaproteobacteria</taxon>
        <taxon>Lysobacterales</taxon>
        <taxon>Rhodanobacteraceae</taxon>
        <taxon>Dokdonella</taxon>
    </lineage>
</organism>
<feature type="domain" description="Cyclic nucleotide-binding" evidence="2">
    <location>
        <begin position="1"/>
        <end position="106"/>
    </location>
</feature>
<dbReference type="InterPro" id="IPR000595">
    <property type="entry name" value="cNMP-bd_dom"/>
</dbReference>
<dbReference type="SMART" id="SM00052">
    <property type="entry name" value="EAL"/>
    <property type="match status" value="1"/>
</dbReference>
<dbReference type="Pfam" id="PF00027">
    <property type="entry name" value="cNMP_binding"/>
    <property type="match status" value="1"/>
</dbReference>
<accession>A0ABV9R014</accession>
<dbReference type="PROSITE" id="PS50042">
    <property type="entry name" value="CNMP_BINDING_3"/>
    <property type="match status" value="1"/>
</dbReference>
<sequence>MQSYSVRFRTGDIVFAEGDPPHGAFLIESGRIEISSSQFGERRVLSNLGPGMLLGEMAVIDDSPRTATARALTDCTLTPIDARQFAERLAAADPIVRALLMSQLSRYRSTLATLSGDTSPSRHVAPAASSDAFALDKIRLESELRAALDRGELEMRLQPIEEIAGGRVAGYEALVRWRHLQRGDVAPAEFIRLAEETSLIVPIGDYVLERVCEMLAELRRRGREPLPFIALNLSSRQLEDPLLVDRILARLRAHELPPDRLKLEITESLVLDHVRIAALLARCHEEGMHVALDDFGTGYSNLGALLTLNFDQIKLDGSFVRALDTSRGVALVGVVVATARALNCDLVAEGVETRAQREVLQRLGCGYAQGWLVGKPLALAEVLNGN</sequence>
<dbReference type="SUPFAM" id="SSF141868">
    <property type="entry name" value="EAL domain-like"/>
    <property type="match status" value="1"/>
</dbReference>
<evidence type="ECO:0000259" key="2">
    <source>
        <dbReference type="PROSITE" id="PS50042"/>
    </source>
</evidence>
<dbReference type="EMBL" id="JBHSHD010000015">
    <property type="protein sequence ID" value="MFC4822170.1"/>
    <property type="molecule type" value="Genomic_DNA"/>
</dbReference>
<dbReference type="Gene3D" id="2.60.120.10">
    <property type="entry name" value="Jelly Rolls"/>
    <property type="match status" value="1"/>
</dbReference>
<dbReference type="InterPro" id="IPR050706">
    <property type="entry name" value="Cyclic-di-GMP_PDE-like"/>
</dbReference>
<dbReference type="PANTHER" id="PTHR33121:SF70">
    <property type="entry name" value="SIGNALING PROTEIN YKOW"/>
    <property type="match status" value="1"/>
</dbReference>
<dbReference type="Pfam" id="PF00563">
    <property type="entry name" value="EAL"/>
    <property type="match status" value="1"/>
</dbReference>
<dbReference type="PROSITE" id="PS00889">
    <property type="entry name" value="CNMP_BINDING_2"/>
    <property type="match status" value="1"/>
</dbReference>
<dbReference type="RefSeq" id="WP_380022449.1">
    <property type="nucleotide sequence ID" value="NZ_JBHSHD010000015.1"/>
</dbReference>
<proteinExistence type="predicted"/>
<gene>
    <name evidence="4" type="ORF">ACFO6Q_17725</name>
</gene>
<protein>
    <submittedName>
        <fullName evidence="4">EAL domain-containing protein</fullName>
    </submittedName>
</protein>
<evidence type="ECO:0000313" key="4">
    <source>
        <dbReference type="EMBL" id="MFC4822170.1"/>
    </source>
</evidence>
<keyword evidence="5" id="KW-1185">Reference proteome</keyword>
<dbReference type="CDD" id="cd00038">
    <property type="entry name" value="CAP_ED"/>
    <property type="match status" value="1"/>
</dbReference>
<name>A0ABV9R014_9GAMM</name>
<comment type="subcellular location">
    <subcellularLocation>
        <location evidence="1">Cytoplasm</location>
    </subcellularLocation>
</comment>
<dbReference type="SUPFAM" id="SSF51206">
    <property type="entry name" value="cAMP-binding domain-like"/>
    <property type="match status" value="1"/>
</dbReference>
<dbReference type="InterPro" id="IPR018490">
    <property type="entry name" value="cNMP-bd_dom_sf"/>
</dbReference>
<reference evidence="5" key="1">
    <citation type="journal article" date="2019" name="Int. J. Syst. Evol. Microbiol.">
        <title>The Global Catalogue of Microorganisms (GCM) 10K type strain sequencing project: providing services to taxonomists for standard genome sequencing and annotation.</title>
        <authorList>
            <consortium name="The Broad Institute Genomics Platform"/>
            <consortium name="The Broad Institute Genome Sequencing Center for Infectious Disease"/>
            <person name="Wu L."/>
            <person name="Ma J."/>
        </authorList>
    </citation>
    <scope>NUCLEOTIDE SEQUENCE [LARGE SCALE GENOMIC DNA]</scope>
    <source>
        <strain evidence="5">CCUG 30340</strain>
    </source>
</reference>
<dbReference type="PROSITE" id="PS50883">
    <property type="entry name" value="EAL"/>
    <property type="match status" value="1"/>
</dbReference>
<feature type="domain" description="EAL" evidence="3">
    <location>
        <begin position="137"/>
        <end position="386"/>
    </location>
</feature>
<dbReference type="InterPro" id="IPR018488">
    <property type="entry name" value="cNMP-bd_CS"/>
</dbReference>
<dbReference type="Gene3D" id="3.20.20.450">
    <property type="entry name" value="EAL domain"/>
    <property type="match status" value="1"/>
</dbReference>
<dbReference type="PANTHER" id="PTHR33121">
    <property type="entry name" value="CYCLIC DI-GMP PHOSPHODIESTERASE PDEF"/>
    <property type="match status" value="1"/>
</dbReference>
<dbReference type="SMART" id="SM00100">
    <property type="entry name" value="cNMP"/>
    <property type="match status" value="1"/>
</dbReference>
<dbReference type="CDD" id="cd01948">
    <property type="entry name" value="EAL"/>
    <property type="match status" value="1"/>
</dbReference>
<comment type="caution">
    <text evidence="4">The sequence shown here is derived from an EMBL/GenBank/DDBJ whole genome shotgun (WGS) entry which is preliminary data.</text>
</comment>
<dbReference type="InterPro" id="IPR014710">
    <property type="entry name" value="RmlC-like_jellyroll"/>
</dbReference>